<dbReference type="Proteomes" id="UP001597178">
    <property type="component" value="Unassembled WGS sequence"/>
</dbReference>
<comment type="caution">
    <text evidence="1">The sequence shown here is derived from an EMBL/GenBank/DDBJ whole genome shotgun (WGS) entry which is preliminary data.</text>
</comment>
<accession>A0ABW3ZUL6</accession>
<dbReference type="RefSeq" id="WP_382400303.1">
    <property type="nucleotide sequence ID" value="NZ_JBHTNH010000023.1"/>
</dbReference>
<protein>
    <submittedName>
        <fullName evidence="1">Rid family hydrolase</fullName>
    </submittedName>
</protein>
<dbReference type="InterPro" id="IPR035959">
    <property type="entry name" value="RutC-like_sf"/>
</dbReference>
<dbReference type="CDD" id="cd00448">
    <property type="entry name" value="YjgF_YER057c_UK114_family"/>
    <property type="match status" value="1"/>
</dbReference>
<dbReference type="Pfam" id="PF01042">
    <property type="entry name" value="Ribonuc_L-PSP"/>
    <property type="match status" value="1"/>
</dbReference>
<keyword evidence="2" id="KW-1185">Reference proteome</keyword>
<evidence type="ECO:0000313" key="1">
    <source>
        <dbReference type="EMBL" id="MFD1362095.1"/>
    </source>
</evidence>
<dbReference type="Gene3D" id="3.30.1330.40">
    <property type="entry name" value="RutC-like"/>
    <property type="match status" value="1"/>
</dbReference>
<dbReference type="SUPFAM" id="SSF55298">
    <property type="entry name" value="YjgF-like"/>
    <property type="match status" value="1"/>
</dbReference>
<name>A0ABW3ZUL6_9BACI</name>
<keyword evidence="1" id="KW-0378">Hydrolase</keyword>
<reference evidence="2" key="1">
    <citation type="journal article" date="2019" name="Int. J. Syst. Evol. Microbiol.">
        <title>The Global Catalogue of Microorganisms (GCM) 10K type strain sequencing project: providing services to taxonomists for standard genome sequencing and annotation.</title>
        <authorList>
            <consortium name="The Broad Institute Genomics Platform"/>
            <consortium name="The Broad Institute Genome Sequencing Center for Infectious Disease"/>
            <person name="Wu L."/>
            <person name="Ma J."/>
        </authorList>
    </citation>
    <scope>NUCLEOTIDE SEQUENCE [LARGE SCALE GENOMIC DNA]</scope>
    <source>
        <strain evidence="2">CCUG 54822</strain>
    </source>
</reference>
<dbReference type="PANTHER" id="PTHR11803:SF39">
    <property type="entry name" value="2-IMINOBUTANOATE_2-IMINOPROPANOATE DEAMINASE"/>
    <property type="match status" value="1"/>
</dbReference>
<dbReference type="PANTHER" id="PTHR11803">
    <property type="entry name" value="2-IMINOBUTANOATE/2-IMINOPROPANOATE DEAMINASE RIDA"/>
    <property type="match status" value="1"/>
</dbReference>
<dbReference type="InterPro" id="IPR006175">
    <property type="entry name" value="YjgF/YER057c/UK114"/>
</dbReference>
<dbReference type="EMBL" id="JBHTNH010000023">
    <property type="protein sequence ID" value="MFD1362095.1"/>
    <property type="molecule type" value="Genomic_DNA"/>
</dbReference>
<proteinExistence type="predicted"/>
<gene>
    <name evidence="1" type="ORF">ACFQ4A_10560</name>
</gene>
<sequence length="127" mass="13695">MKEIIQTVNAPKPSGPYSQGVKKDSFIFVSGQDGVKVNDEAVGVSIAVQTAASLDNIKNILAEKNASLADLVYVTCHLSDLNEETVKEFNQTYESYFADVEVKPARITVGSQLLETDVEITAIASVD</sequence>
<organism evidence="1 2">
    <name type="scientific">Lentibacillus salinarum</name>
    <dbReference type="NCBI Taxonomy" id="446820"/>
    <lineage>
        <taxon>Bacteria</taxon>
        <taxon>Bacillati</taxon>
        <taxon>Bacillota</taxon>
        <taxon>Bacilli</taxon>
        <taxon>Bacillales</taxon>
        <taxon>Bacillaceae</taxon>
        <taxon>Lentibacillus</taxon>
    </lineage>
</organism>
<dbReference type="GO" id="GO:0016787">
    <property type="term" value="F:hydrolase activity"/>
    <property type="evidence" value="ECO:0007669"/>
    <property type="project" value="UniProtKB-KW"/>
</dbReference>
<evidence type="ECO:0000313" key="2">
    <source>
        <dbReference type="Proteomes" id="UP001597178"/>
    </source>
</evidence>